<dbReference type="InterPro" id="IPR011032">
    <property type="entry name" value="GroES-like_sf"/>
</dbReference>
<dbReference type="Gene3D" id="3.40.50.720">
    <property type="entry name" value="NAD(P)-binding Rossmann-like Domain"/>
    <property type="match status" value="1"/>
</dbReference>
<dbReference type="SUPFAM" id="SSF51735">
    <property type="entry name" value="NAD(P)-binding Rossmann-fold domains"/>
    <property type="match status" value="1"/>
</dbReference>
<dbReference type="PANTHER" id="PTHR45033">
    <property type="match status" value="1"/>
</dbReference>
<dbReference type="AlphaFoldDB" id="A0A5C3R1H7"/>
<dbReference type="GO" id="GO:0016491">
    <property type="term" value="F:oxidoreductase activity"/>
    <property type="evidence" value="ECO:0007669"/>
    <property type="project" value="InterPro"/>
</dbReference>
<evidence type="ECO:0000313" key="3">
    <source>
        <dbReference type="Proteomes" id="UP000305067"/>
    </source>
</evidence>
<dbReference type="Pfam" id="PF00107">
    <property type="entry name" value="ADH_zinc_N"/>
    <property type="match status" value="1"/>
</dbReference>
<dbReference type="OrthoDB" id="1706066at2759"/>
<dbReference type="InterPro" id="IPR013154">
    <property type="entry name" value="ADH-like_N"/>
</dbReference>
<dbReference type="SUPFAM" id="SSF50129">
    <property type="entry name" value="GroES-like"/>
    <property type="match status" value="1"/>
</dbReference>
<proteinExistence type="predicted"/>
<protein>
    <submittedName>
        <fullName evidence="2">NAD(P)-binding protein</fullName>
    </submittedName>
</protein>
<dbReference type="InterPro" id="IPR036291">
    <property type="entry name" value="NAD(P)-bd_dom_sf"/>
</dbReference>
<evidence type="ECO:0000259" key="1">
    <source>
        <dbReference type="SMART" id="SM00829"/>
    </source>
</evidence>
<feature type="domain" description="Enoyl reductase (ER)" evidence="1">
    <location>
        <begin position="21"/>
        <end position="349"/>
    </location>
</feature>
<dbReference type="Gene3D" id="3.90.180.10">
    <property type="entry name" value="Medium-chain alcohol dehydrogenases, catalytic domain"/>
    <property type="match status" value="1"/>
</dbReference>
<dbReference type="InterPro" id="IPR013149">
    <property type="entry name" value="ADH-like_C"/>
</dbReference>
<evidence type="ECO:0000313" key="2">
    <source>
        <dbReference type="EMBL" id="TFL07457.1"/>
    </source>
</evidence>
<keyword evidence="3" id="KW-1185">Reference proteome</keyword>
<sequence length="361" mass="38740">MPPPPPSSYRAVTLNKADKYHDIVIQHIKLAKLDKDQVLVKLSAAGYNRRELWIRLGKYPNIGFGSTMGADGAGTVVLSGKENDELLHKRVFLTPMRGWESAPDAPEDPKKFSILGGADHDPLGTFAEYAVVDRKEVILTPSHVTDVQMAAWPVAAVTAWRAAIVNGKVQKGHNVLITGIGGGVAVTAMQICLAQGANVFVTSGKPEKIDKAIALGAQGGVSYKDAQWPKQLAALMKSKNVTPSFQCVIDSGGDDIMSQVGSLLASAGRLVCYGMTASPKITFTMREVLRNQRLIGSTMGSRQDLIDATAFLDTHKITPVVSHVLPGLESAEQGFELLKSGEQFGKVVIRISDNQPQSSKL</sequence>
<dbReference type="EMBL" id="ML178814">
    <property type="protein sequence ID" value="TFL07457.1"/>
    <property type="molecule type" value="Genomic_DNA"/>
</dbReference>
<gene>
    <name evidence="2" type="ORF">BDV98DRAFT_587948</name>
</gene>
<dbReference type="Proteomes" id="UP000305067">
    <property type="component" value="Unassembled WGS sequence"/>
</dbReference>
<dbReference type="SMART" id="SM00829">
    <property type="entry name" value="PKS_ER"/>
    <property type="match status" value="1"/>
</dbReference>
<accession>A0A5C3R1H7</accession>
<organism evidence="2 3">
    <name type="scientific">Pterulicium gracile</name>
    <dbReference type="NCBI Taxonomy" id="1884261"/>
    <lineage>
        <taxon>Eukaryota</taxon>
        <taxon>Fungi</taxon>
        <taxon>Dikarya</taxon>
        <taxon>Basidiomycota</taxon>
        <taxon>Agaricomycotina</taxon>
        <taxon>Agaricomycetes</taxon>
        <taxon>Agaricomycetidae</taxon>
        <taxon>Agaricales</taxon>
        <taxon>Pleurotineae</taxon>
        <taxon>Pterulaceae</taxon>
        <taxon>Pterulicium</taxon>
    </lineage>
</organism>
<name>A0A5C3R1H7_9AGAR</name>
<dbReference type="InterPro" id="IPR052711">
    <property type="entry name" value="Zinc_ADH-like"/>
</dbReference>
<dbReference type="InterPro" id="IPR020843">
    <property type="entry name" value="ER"/>
</dbReference>
<dbReference type="Pfam" id="PF08240">
    <property type="entry name" value="ADH_N"/>
    <property type="match status" value="1"/>
</dbReference>
<dbReference type="STRING" id="1884261.A0A5C3R1H7"/>
<dbReference type="PANTHER" id="PTHR45033:SF3">
    <property type="entry name" value="DEHYDROGENASE, PUTATIVE (AFU_ORTHOLOGUE AFUA_2G13270)-RELATED"/>
    <property type="match status" value="1"/>
</dbReference>
<reference evidence="2 3" key="1">
    <citation type="journal article" date="2019" name="Nat. Ecol. Evol.">
        <title>Megaphylogeny resolves global patterns of mushroom evolution.</title>
        <authorList>
            <person name="Varga T."/>
            <person name="Krizsan K."/>
            <person name="Foldi C."/>
            <person name="Dima B."/>
            <person name="Sanchez-Garcia M."/>
            <person name="Sanchez-Ramirez S."/>
            <person name="Szollosi G.J."/>
            <person name="Szarkandi J.G."/>
            <person name="Papp V."/>
            <person name="Albert L."/>
            <person name="Andreopoulos W."/>
            <person name="Angelini C."/>
            <person name="Antonin V."/>
            <person name="Barry K.W."/>
            <person name="Bougher N.L."/>
            <person name="Buchanan P."/>
            <person name="Buyck B."/>
            <person name="Bense V."/>
            <person name="Catcheside P."/>
            <person name="Chovatia M."/>
            <person name="Cooper J."/>
            <person name="Damon W."/>
            <person name="Desjardin D."/>
            <person name="Finy P."/>
            <person name="Geml J."/>
            <person name="Haridas S."/>
            <person name="Hughes K."/>
            <person name="Justo A."/>
            <person name="Karasinski D."/>
            <person name="Kautmanova I."/>
            <person name="Kiss B."/>
            <person name="Kocsube S."/>
            <person name="Kotiranta H."/>
            <person name="LaButti K.M."/>
            <person name="Lechner B.E."/>
            <person name="Liimatainen K."/>
            <person name="Lipzen A."/>
            <person name="Lukacs Z."/>
            <person name="Mihaltcheva S."/>
            <person name="Morgado L.N."/>
            <person name="Niskanen T."/>
            <person name="Noordeloos M.E."/>
            <person name="Ohm R.A."/>
            <person name="Ortiz-Santana B."/>
            <person name="Ovrebo C."/>
            <person name="Racz N."/>
            <person name="Riley R."/>
            <person name="Savchenko A."/>
            <person name="Shiryaev A."/>
            <person name="Soop K."/>
            <person name="Spirin V."/>
            <person name="Szebenyi C."/>
            <person name="Tomsovsky M."/>
            <person name="Tulloss R.E."/>
            <person name="Uehling J."/>
            <person name="Grigoriev I.V."/>
            <person name="Vagvolgyi C."/>
            <person name="Papp T."/>
            <person name="Martin F.M."/>
            <person name="Miettinen O."/>
            <person name="Hibbett D.S."/>
            <person name="Nagy L.G."/>
        </authorList>
    </citation>
    <scope>NUCLEOTIDE SEQUENCE [LARGE SCALE GENOMIC DNA]</scope>
    <source>
        <strain evidence="2 3">CBS 309.79</strain>
    </source>
</reference>